<dbReference type="EMBL" id="JBDLNU010000001">
    <property type="protein sequence ID" value="MFM1727041.1"/>
    <property type="molecule type" value="Genomic_DNA"/>
</dbReference>
<reference evidence="1 2" key="1">
    <citation type="submission" date="2023-11" db="EMBL/GenBank/DDBJ databases">
        <authorList>
            <person name="Val-Calvo J."/>
            <person name="Scortti M."/>
            <person name="Vazquez-Boland J."/>
        </authorList>
    </citation>
    <scope>NUCLEOTIDE SEQUENCE [LARGE SCALE GENOMIC DNA]</scope>
    <source>
        <strain evidence="1 2">DSM 46662</strain>
    </source>
</reference>
<sequence length="209" mass="20848">MTVRTPVARGLSFPAKILGGVLLALFLAAVAVIAGPAVARADAPAPTVEYSSDGGATWGGTEKINWNEGELVPGRELKTTFKVRNASGGEGFVGFAVGEYTLTPHMIATARVDIDGKAGNPVTLTEARTVAPGTSMGFVHLAAGGVATIDLVVGMPADAGNQTQNGQANPMWAVGFTPGTVTEPGCAGTGSLGSLGCMFGSLGTGSLAS</sequence>
<evidence type="ECO:0000313" key="2">
    <source>
        <dbReference type="Proteomes" id="UP001629744"/>
    </source>
</evidence>
<keyword evidence="2" id="KW-1185">Reference proteome</keyword>
<gene>
    <name evidence="1" type="ORF">ABEU19_000490</name>
</gene>
<dbReference type="RefSeq" id="WP_348608849.1">
    <property type="nucleotide sequence ID" value="NZ_CP157276.1"/>
</dbReference>
<proteinExistence type="predicted"/>
<comment type="caution">
    <text evidence="1">The sequence shown here is derived from an EMBL/GenBank/DDBJ whole genome shotgun (WGS) entry which is preliminary data.</text>
</comment>
<protein>
    <submittedName>
        <fullName evidence="1">Uncharacterized protein</fullName>
    </submittedName>
</protein>
<organism evidence="1 2">
    <name type="scientific">Prescottella soli</name>
    <dbReference type="NCBI Taxonomy" id="1543852"/>
    <lineage>
        <taxon>Bacteria</taxon>
        <taxon>Bacillati</taxon>
        <taxon>Actinomycetota</taxon>
        <taxon>Actinomycetes</taxon>
        <taxon>Mycobacteriales</taxon>
        <taxon>Nocardiaceae</taxon>
        <taxon>Prescottella</taxon>
    </lineage>
</organism>
<accession>A0ABW9FND4</accession>
<evidence type="ECO:0000313" key="1">
    <source>
        <dbReference type="EMBL" id="MFM1727041.1"/>
    </source>
</evidence>
<dbReference type="Proteomes" id="UP001629744">
    <property type="component" value="Unassembled WGS sequence"/>
</dbReference>
<name>A0ABW9FND4_9NOCA</name>